<organism evidence="1 2">
    <name type="scientific">Panagrolaimus sp. PS1159</name>
    <dbReference type="NCBI Taxonomy" id="55785"/>
    <lineage>
        <taxon>Eukaryota</taxon>
        <taxon>Metazoa</taxon>
        <taxon>Ecdysozoa</taxon>
        <taxon>Nematoda</taxon>
        <taxon>Chromadorea</taxon>
        <taxon>Rhabditida</taxon>
        <taxon>Tylenchina</taxon>
        <taxon>Panagrolaimomorpha</taxon>
        <taxon>Panagrolaimoidea</taxon>
        <taxon>Panagrolaimidae</taxon>
        <taxon>Panagrolaimus</taxon>
    </lineage>
</organism>
<dbReference type="WBParaSite" id="PS1159_v2.g14408.t1">
    <property type="protein sequence ID" value="PS1159_v2.g14408.t1"/>
    <property type="gene ID" value="PS1159_v2.g14408"/>
</dbReference>
<accession>A0AC35F733</accession>
<protein>
    <submittedName>
        <fullName evidence="2">Uncharacterized protein</fullName>
    </submittedName>
</protein>
<name>A0AC35F733_9BILA</name>
<dbReference type="Proteomes" id="UP000887580">
    <property type="component" value="Unplaced"/>
</dbReference>
<evidence type="ECO:0000313" key="2">
    <source>
        <dbReference type="WBParaSite" id="PS1159_v2.g14408.t1"/>
    </source>
</evidence>
<evidence type="ECO:0000313" key="1">
    <source>
        <dbReference type="Proteomes" id="UP000887580"/>
    </source>
</evidence>
<proteinExistence type="predicted"/>
<reference evidence="2" key="1">
    <citation type="submission" date="2022-11" db="UniProtKB">
        <authorList>
            <consortium name="WormBaseParasite"/>
        </authorList>
    </citation>
    <scope>IDENTIFICATION</scope>
</reference>
<sequence>MTDSVVSKKWKENPKLELWNKQSDFGLKSLRLIDKADYSSSNTTNNSFLSLRIEAYENSVGAASDKFDDKMKEKKWEKTKQIFAASKFVIEVTS</sequence>